<evidence type="ECO:0000256" key="11">
    <source>
        <dbReference type="ARBA" id="ARBA00051301"/>
    </source>
</evidence>
<organism evidence="13 14">
    <name type="scientific">Cupriavidus basilensis</name>
    <dbReference type="NCBI Taxonomy" id="68895"/>
    <lineage>
        <taxon>Bacteria</taxon>
        <taxon>Pseudomonadati</taxon>
        <taxon>Pseudomonadota</taxon>
        <taxon>Betaproteobacteria</taxon>
        <taxon>Burkholderiales</taxon>
        <taxon>Burkholderiaceae</taxon>
        <taxon>Cupriavidus</taxon>
    </lineage>
</organism>
<comment type="caution">
    <text evidence="13">The sequence shown here is derived from an EMBL/GenBank/DDBJ whole genome shotgun (WGS) entry which is preliminary data.</text>
</comment>
<evidence type="ECO:0000256" key="8">
    <source>
        <dbReference type="ARBA" id="ARBA00022801"/>
    </source>
</evidence>
<reference evidence="13 14" key="1">
    <citation type="submission" date="2023-03" db="EMBL/GenBank/DDBJ databases">
        <title>Draft assemblies of triclosan tolerant bacteria isolated from returned activated sludge.</title>
        <authorList>
            <person name="Van Hamelsveld S."/>
        </authorList>
    </citation>
    <scope>NUCLEOTIDE SEQUENCE [LARGE SCALE GENOMIC DNA]</scope>
    <source>
        <strain evidence="13 14">GW210010_S58</strain>
    </source>
</reference>
<name>A0ABT6B277_9BURK</name>
<sequence length="451" mass="48323">MQRPAGSPDLSATAVASHPVLSTGDIAAAVRALEPYMVRTLSGFVAAASPSGQEQPAVTFMEGALRELGLEPERIYLRSETLKDLPLYSPPCCPDGGRYNLLATHRPAGKGGRSVLFNGHLDVVPTGPESMWRQSPYAPFVEDGWLFGRGAGDMKAGIVCTLAAYKALKALGVQPAGAVGFNSVLEEENTGNGALATVAALRSAVGAGKLAAFDTVVIPEPLGESLMSAQMGVFWMFVELTGRPAHAAYMTSGVNPVEAGIEVMADLRKLEAEWNLPENRPAVYREHAHPINFNLGQIQGGEWNSSVPCTCTLGVRIGFFPTMSVTDAKARVETTVRATLARLASNLQLDIRYEGFHAPGCEFDLDVPSMQALGEAHRKVNGEEVRREATTATTDARHFRLMLETPVTCYGPQARNIHGIDESVSIESMVRVATTLAQFMHDWCGVEPATS</sequence>
<dbReference type="Gene3D" id="3.30.70.360">
    <property type="match status" value="1"/>
</dbReference>
<dbReference type="Pfam" id="PF01546">
    <property type="entry name" value="Peptidase_M20"/>
    <property type="match status" value="1"/>
</dbReference>
<evidence type="ECO:0000256" key="10">
    <source>
        <dbReference type="ARBA" id="ARBA00023285"/>
    </source>
</evidence>
<dbReference type="Pfam" id="PF07687">
    <property type="entry name" value="M20_dimer"/>
    <property type="match status" value="1"/>
</dbReference>
<dbReference type="SUPFAM" id="SSF53187">
    <property type="entry name" value="Zn-dependent exopeptidases"/>
    <property type="match status" value="1"/>
</dbReference>
<evidence type="ECO:0000256" key="9">
    <source>
        <dbReference type="ARBA" id="ARBA00022833"/>
    </source>
</evidence>
<accession>A0ABT6B277</accession>
<evidence type="ECO:0000256" key="2">
    <source>
        <dbReference type="ARBA" id="ARBA00001947"/>
    </source>
</evidence>
<evidence type="ECO:0000256" key="4">
    <source>
        <dbReference type="ARBA" id="ARBA00006247"/>
    </source>
</evidence>
<evidence type="ECO:0000259" key="12">
    <source>
        <dbReference type="Pfam" id="PF07687"/>
    </source>
</evidence>
<evidence type="ECO:0000256" key="6">
    <source>
        <dbReference type="ARBA" id="ARBA00016853"/>
    </source>
</evidence>
<dbReference type="NCBIfam" id="NF005306">
    <property type="entry name" value="PRK06837.1"/>
    <property type="match status" value="1"/>
</dbReference>
<comment type="cofactor">
    <cofactor evidence="2">
        <name>Zn(2+)</name>
        <dbReference type="ChEBI" id="CHEBI:29105"/>
    </cofactor>
</comment>
<dbReference type="PANTHER" id="PTHR43808">
    <property type="entry name" value="ACETYLORNITHINE DEACETYLASE"/>
    <property type="match status" value="1"/>
</dbReference>
<dbReference type="InterPro" id="IPR036264">
    <property type="entry name" value="Bact_exopeptidase_dim_dom"/>
</dbReference>
<evidence type="ECO:0000313" key="13">
    <source>
        <dbReference type="EMBL" id="MDF3838958.1"/>
    </source>
</evidence>
<gene>
    <name evidence="13" type="ORF">P3W85_39390</name>
</gene>
<evidence type="ECO:0000256" key="7">
    <source>
        <dbReference type="ARBA" id="ARBA00022723"/>
    </source>
</evidence>
<dbReference type="RefSeq" id="WP_276268789.1">
    <property type="nucleotide sequence ID" value="NZ_JARJLM010000639.1"/>
</dbReference>
<evidence type="ECO:0000256" key="5">
    <source>
        <dbReference type="ARBA" id="ARBA00011921"/>
    </source>
</evidence>
<evidence type="ECO:0000256" key="3">
    <source>
        <dbReference type="ARBA" id="ARBA00005130"/>
    </source>
</evidence>
<keyword evidence="10" id="KW-0170">Cobalt</keyword>
<dbReference type="Gene3D" id="3.40.630.10">
    <property type="entry name" value="Zn peptidases"/>
    <property type="match status" value="1"/>
</dbReference>
<dbReference type="NCBIfam" id="TIGR01910">
    <property type="entry name" value="DapE-ArgE"/>
    <property type="match status" value="1"/>
</dbReference>
<dbReference type="PANTHER" id="PTHR43808:SF25">
    <property type="entry name" value="PEPTIDASE M20 DIMERISATION DOMAIN-CONTAINING PROTEIN"/>
    <property type="match status" value="1"/>
</dbReference>
<dbReference type="Proteomes" id="UP001216674">
    <property type="component" value="Unassembled WGS sequence"/>
</dbReference>
<comment type="similarity">
    <text evidence="4">Belongs to the peptidase M20A family.</text>
</comment>
<dbReference type="InterPro" id="IPR050072">
    <property type="entry name" value="Peptidase_M20A"/>
</dbReference>
<dbReference type="InterPro" id="IPR001261">
    <property type="entry name" value="ArgE/DapE_CS"/>
</dbReference>
<dbReference type="SUPFAM" id="SSF55031">
    <property type="entry name" value="Bacterial exopeptidase dimerisation domain"/>
    <property type="match status" value="1"/>
</dbReference>
<dbReference type="EMBL" id="JARJLM010000639">
    <property type="protein sequence ID" value="MDF3838958.1"/>
    <property type="molecule type" value="Genomic_DNA"/>
</dbReference>
<keyword evidence="14" id="KW-1185">Reference proteome</keyword>
<evidence type="ECO:0000256" key="1">
    <source>
        <dbReference type="ARBA" id="ARBA00001941"/>
    </source>
</evidence>
<dbReference type="EC" id="3.5.1.18" evidence="5"/>
<dbReference type="InterPro" id="IPR011650">
    <property type="entry name" value="Peptidase_M20_dimer"/>
</dbReference>
<keyword evidence="7" id="KW-0479">Metal-binding</keyword>
<dbReference type="PROSITE" id="PS00758">
    <property type="entry name" value="ARGE_DAPE_CPG2_1"/>
    <property type="match status" value="1"/>
</dbReference>
<dbReference type="InterPro" id="IPR010182">
    <property type="entry name" value="ArgE/DapE"/>
</dbReference>
<keyword evidence="9" id="KW-0862">Zinc</keyword>
<comment type="cofactor">
    <cofactor evidence="1">
        <name>Co(2+)</name>
        <dbReference type="ChEBI" id="CHEBI:48828"/>
    </cofactor>
</comment>
<dbReference type="GO" id="GO:0016787">
    <property type="term" value="F:hydrolase activity"/>
    <property type="evidence" value="ECO:0007669"/>
    <property type="project" value="UniProtKB-KW"/>
</dbReference>
<protein>
    <recommendedName>
        <fullName evidence="6">Probable succinyl-diaminopimelate desuccinylase</fullName>
        <ecNumber evidence="5">3.5.1.18</ecNumber>
    </recommendedName>
</protein>
<dbReference type="InterPro" id="IPR002933">
    <property type="entry name" value="Peptidase_M20"/>
</dbReference>
<keyword evidence="8 13" id="KW-0378">Hydrolase</keyword>
<evidence type="ECO:0000313" key="14">
    <source>
        <dbReference type="Proteomes" id="UP001216674"/>
    </source>
</evidence>
<proteinExistence type="inferred from homology"/>
<feature type="domain" description="Peptidase M20 dimerisation" evidence="12">
    <location>
        <begin position="230"/>
        <end position="340"/>
    </location>
</feature>
<comment type="pathway">
    <text evidence="3">Amino-acid biosynthesis; L-lysine biosynthesis via DAP pathway; LL-2,6-diaminopimelate from (S)-tetrahydrodipicolinate (succinylase route): step 3/3.</text>
</comment>
<comment type="catalytic activity">
    <reaction evidence="11">
        <text>N-succinyl-(2S,6S)-2,6-diaminopimelate + H2O = (2S,6S)-2,6-diaminopimelate + succinate</text>
        <dbReference type="Rhea" id="RHEA:22608"/>
        <dbReference type="ChEBI" id="CHEBI:15377"/>
        <dbReference type="ChEBI" id="CHEBI:30031"/>
        <dbReference type="ChEBI" id="CHEBI:57609"/>
        <dbReference type="ChEBI" id="CHEBI:58087"/>
        <dbReference type="EC" id="3.5.1.18"/>
    </reaction>
</comment>